<evidence type="ECO:0000313" key="7">
    <source>
        <dbReference type="EMBL" id="GAA4843403.1"/>
    </source>
</evidence>
<evidence type="ECO:0000313" key="8">
    <source>
        <dbReference type="Proteomes" id="UP001501752"/>
    </source>
</evidence>
<feature type="domain" description="D-isomer specific 2-hydroxyacid dehydrogenase catalytic" evidence="5">
    <location>
        <begin position="74"/>
        <end position="354"/>
    </location>
</feature>
<dbReference type="InterPro" id="IPR036291">
    <property type="entry name" value="NAD(P)-bd_dom_sf"/>
</dbReference>
<comment type="caution">
    <text evidence="7">The sequence shown here is derived from an EMBL/GenBank/DDBJ whole genome shotgun (WGS) entry which is preliminary data.</text>
</comment>
<organism evidence="7 8">
    <name type="scientific">Kitasatospora terrestris</name>
    <dbReference type="NCBI Taxonomy" id="258051"/>
    <lineage>
        <taxon>Bacteria</taxon>
        <taxon>Bacillati</taxon>
        <taxon>Actinomycetota</taxon>
        <taxon>Actinomycetes</taxon>
        <taxon>Kitasatosporales</taxon>
        <taxon>Streptomycetaceae</taxon>
        <taxon>Kitasatospora</taxon>
    </lineage>
</organism>
<dbReference type="PANTHER" id="PTHR43761">
    <property type="entry name" value="D-ISOMER SPECIFIC 2-HYDROXYACID DEHYDROGENASE FAMILY PROTEIN (AFU_ORTHOLOGUE AFUA_1G13630)"/>
    <property type="match status" value="1"/>
</dbReference>
<dbReference type="Pfam" id="PF02826">
    <property type="entry name" value="2-Hacid_dh_C"/>
    <property type="match status" value="1"/>
</dbReference>
<evidence type="ECO:0000256" key="3">
    <source>
        <dbReference type="ARBA" id="ARBA00023027"/>
    </source>
</evidence>
<evidence type="ECO:0000259" key="6">
    <source>
        <dbReference type="Pfam" id="PF02826"/>
    </source>
</evidence>
<dbReference type="Gene3D" id="3.40.50.720">
    <property type="entry name" value="NAD(P)-binding Rossmann-like Domain"/>
    <property type="match status" value="2"/>
</dbReference>
<keyword evidence="3" id="KW-0520">NAD</keyword>
<evidence type="ECO:0000256" key="1">
    <source>
        <dbReference type="ARBA" id="ARBA00005854"/>
    </source>
</evidence>
<keyword evidence="2 4" id="KW-0560">Oxidoreductase</keyword>
<dbReference type="InterPro" id="IPR006139">
    <property type="entry name" value="D-isomer_2_OHA_DH_cat_dom"/>
</dbReference>
<dbReference type="InterPro" id="IPR029753">
    <property type="entry name" value="D-isomer_DH_CS"/>
</dbReference>
<dbReference type="RefSeq" id="WP_345696369.1">
    <property type="nucleotide sequence ID" value="NZ_BAABIS010000001.1"/>
</dbReference>
<comment type="similarity">
    <text evidence="1 4">Belongs to the D-isomer specific 2-hydroxyacid dehydrogenase family.</text>
</comment>
<dbReference type="EMBL" id="BAABIS010000001">
    <property type="protein sequence ID" value="GAA4843403.1"/>
    <property type="molecule type" value="Genomic_DNA"/>
</dbReference>
<accession>A0ABP9DG52</accession>
<proteinExistence type="inferred from homology"/>
<dbReference type="Proteomes" id="UP001501752">
    <property type="component" value="Unassembled WGS sequence"/>
</dbReference>
<reference evidence="8" key="1">
    <citation type="journal article" date="2019" name="Int. J. Syst. Evol. Microbiol.">
        <title>The Global Catalogue of Microorganisms (GCM) 10K type strain sequencing project: providing services to taxonomists for standard genome sequencing and annotation.</title>
        <authorList>
            <consortium name="The Broad Institute Genomics Platform"/>
            <consortium name="The Broad Institute Genome Sequencing Center for Infectious Disease"/>
            <person name="Wu L."/>
            <person name="Ma J."/>
        </authorList>
    </citation>
    <scope>NUCLEOTIDE SEQUENCE [LARGE SCALE GENOMIC DNA]</scope>
    <source>
        <strain evidence="8">JCM 13006</strain>
    </source>
</reference>
<dbReference type="PANTHER" id="PTHR43761:SF1">
    <property type="entry name" value="D-ISOMER SPECIFIC 2-HYDROXYACID DEHYDROGENASE CATALYTIC DOMAIN-CONTAINING PROTEIN-RELATED"/>
    <property type="match status" value="1"/>
</dbReference>
<dbReference type="PROSITE" id="PS00670">
    <property type="entry name" value="D_2_HYDROXYACID_DH_2"/>
    <property type="match status" value="1"/>
</dbReference>
<dbReference type="Pfam" id="PF00389">
    <property type="entry name" value="2-Hacid_dh"/>
    <property type="match status" value="1"/>
</dbReference>
<name>A0ABP9DG52_9ACTN</name>
<dbReference type="InterPro" id="IPR050418">
    <property type="entry name" value="D-iso_2-hydroxyacid_DH_PdxB"/>
</dbReference>
<dbReference type="InterPro" id="IPR006140">
    <property type="entry name" value="D-isomer_DH_NAD-bd"/>
</dbReference>
<dbReference type="SUPFAM" id="SSF51735">
    <property type="entry name" value="NAD(P)-binding Rossmann-fold domains"/>
    <property type="match status" value="1"/>
</dbReference>
<gene>
    <name evidence="7" type="ORF">GCM10023235_19390</name>
</gene>
<evidence type="ECO:0000259" key="5">
    <source>
        <dbReference type="Pfam" id="PF00389"/>
    </source>
</evidence>
<keyword evidence="8" id="KW-1185">Reference proteome</keyword>
<evidence type="ECO:0000256" key="2">
    <source>
        <dbReference type="ARBA" id="ARBA00023002"/>
    </source>
</evidence>
<sequence>MTPGTLRLPGRVLVVDPAPGVLALPELDALHGLGLEPTVNLRRIGDAGLRAEIAARWATVDFDGFAEEQLACALESGGAGFDALKCRAGIPLTAAVLARATAAGLGRRLVLAGRAASGADTFDAGAADRLGVAVRTTPGANAAAVAELTLALVLDALRGVSRRSDALRAGRWGDAVDGLPTGSLAGARLGLIGSGAIARRVAELGRAFGAEVLVHGSPRFTAERAAGWPGRRVRTVEELLAACDVVSVHVPATAETRGLIGPERLRLMRPGSVLVNTARSSVVDEAALDRALRDPLSGPSRAAVDVFDEEGPGFASPLADNPFCTLSPHAAGMTRSAVEESSRRLVRAFAEFLGEAGPGRR</sequence>
<feature type="domain" description="D-isomer specific 2-hydroxyacid dehydrogenase NAD-binding" evidence="6">
    <location>
        <begin position="150"/>
        <end position="331"/>
    </location>
</feature>
<evidence type="ECO:0008006" key="9">
    <source>
        <dbReference type="Google" id="ProtNLM"/>
    </source>
</evidence>
<evidence type="ECO:0000256" key="4">
    <source>
        <dbReference type="RuleBase" id="RU003719"/>
    </source>
</evidence>
<dbReference type="SUPFAM" id="SSF52283">
    <property type="entry name" value="Formate/glycerate dehydrogenase catalytic domain-like"/>
    <property type="match status" value="1"/>
</dbReference>
<protein>
    <recommendedName>
        <fullName evidence="9">Oxidoreductase</fullName>
    </recommendedName>
</protein>